<dbReference type="Proteomes" id="UP000744769">
    <property type="component" value="Unassembled WGS sequence"/>
</dbReference>
<keyword evidence="2" id="KW-0812">Transmembrane</keyword>
<dbReference type="AlphaFoldDB" id="A0A967B0W7"/>
<sequence length="233" mass="24274">MTHEDLEQRLRSAFAAQADEVTPNSLDQRKQRDTLFALQRRPQSGRRRALAAGVAAVAAAGIAGTAVALSGGGPVGNAALGSPSSTAGGGNTPDWASMKVQPSSPSPTTVGKLSVTGPESATGKGPLAKATMTPQFAMTGKQLTVTVTLDDPQGQKVQFVQVMVDPDTSGMMTPNNIQRCMTQSTKQGLKVTLKQPPVTIEDPGTHVLRIVARVCGSEPTPYEVVWNGTVNAR</sequence>
<dbReference type="RefSeq" id="WP_166197416.1">
    <property type="nucleotide sequence ID" value="NZ_JAAOIV010000010.1"/>
</dbReference>
<evidence type="ECO:0000256" key="1">
    <source>
        <dbReference type="SAM" id="MobiDB-lite"/>
    </source>
</evidence>
<keyword evidence="2" id="KW-0472">Membrane</keyword>
<evidence type="ECO:0000313" key="3">
    <source>
        <dbReference type="EMBL" id="NHN56751.1"/>
    </source>
</evidence>
<reference evidence="3" key="1">
    <citation type="submission" date="2020-03" db="EMBL/GenBank/DDBJ databases">
        <title>Draft sequencing of Calidifontibacter sp. DB0510.</title>
        <authorList>
            <person name="Kim D.-U."/>
        </authorList>
    </citation>
    <scope>NUCLEOTIDE SEQUENCE</scope>
    <source>
        <strain evidence="3">DB0510</strain>
    </source>
</reference>
<accession>A0A967B0W7</accession>
<feature type="compositionally biased region" description="Polar residues" evidence="1">
    <location>
        <begin position="100"/>
        <end position="111"/>
    </location>
</feature>
<name>A0A967B0W7_9MICO</name>
<organism evidence="3 4">
    <name type="scientific">Metallococcus carri</name>
    <dbReference type="NCBI Taxonomy" id="1656884"/>
    <lineage>
        <taxon>Bacteria</taxon>
        <taxon>Bacillati</taxon>
        <taxon>Actinomycetota</taxon>
        <taxon>Actinomycetes</taxon>
        <taxon>Micrococcales</taxon>
        <taxon>Dermacoccaceae</taxon>
        <taxon>Metallococcus</taxon>
    </lineage>
</organism>
<feature type="compositionally biased region" description="Basic and acidic residues" evidence="1">
    <location>
        <begin position="1"/>
        <end position="10"/>
    </location>
</feature>
<feature type="transmembrane region" description="Helical" evidence="2">
    <location>
        <begin position="49"/>
        <end position="69"/>
    </location>
</feature>
<keyword evidence="4" id="KW-1185">Reference proteome</keyword>
<dbReference type="EMBL" id="JAAOIV010000010">
    <property type="protein sequence ID" value="NHN56751.1"/>
    <property type="molecule type" value="Genomic_DNA"/>
</dbReference>
<evidence type="ECO:0000313" key="4">
    <source>
        <dbReference type="Proteomes" id="UP000744769"/>
    </source>
</evidence>
<keyword evidence="2" id="KW-1133">Transmembrane helix</keyword>
<feature type="region of interest" description="Disordered" evidence="1">
    <location>
        <begin position="80"/>
        <end position="127"/>
    </location>
</feature>
<proteinExistence type="predicted"/>
<evidence type="ECO:0000256" key="2">
    <source>
        <dbReference type="SAM" id="Phobius"/>
    </source>
</evidence>
<gene>
    <name evidence="3" type="ORF">G9U51_13290</name>
</gene>
<protein>
    <submittedName>
        <fullName evidence="3">Uncharacterized protein</fullName>
    </submittedName>
</protein>
<feature type="region of interest" description="Disordered" evidence="1">
    <location>
        <begin position="1"/>
        <end position="34"/>
    </location>
</feature>
<comment type="caution">
    <text evidence="3">The sequence shown here is derived from an EMBL/GenBank/DDBJ whole genome shotgun (WGS) entry which is preliminary data.</text>
</comment>